<sequence>MTQWNWKTSRQDGEDGHPPSSSRLYEEDTGTQAPDSVITGEEEKHSILEDLISDAFDSPVFDCLSTPNPNAAYSSGSVYSQPSISPHDSLAGLVTSRPATQSSFASTASSDDSRRRKFAARRQAIYAEFGFKLPIPDSESSSSLRHTHIPTGSSKPFNGAGSSRTTSAYVPLRSAWSTSTSAASVRSQLLDQVDAGPNDDPDPASQILPYSSSINLANLANDKLKRFSVQDSFLSSSRNPLLQDRANFTTSTPPAKRRSHRSLAKLAFDSLPDVPALPDFIKRPTMSRHASGFGWQPCAPLRLAKLDIDGGSTIRQSLSTSERVRMFAKWRDYPEYHPIVKELMDDVDKSISEWNRGCPIVA</sequence>
<evidence type="ECO:0000313" key="3">
    <source>
        <dbReference type="Proteomes" id="UP000292082"/>
    </source>
</evidence>
<gene>
    <name evidence="2" type="ORF">BD310DRAFT_813344</name>
</gene>
<dbReference type="EMBL" id="ML145099">
    <property type="protein sequence ID" value="TBU61203.1"/>
    <property type="molecule type" value="Genomic_DNA"/>
</dbReference>
<reference evidence="2 3" key="1">
    <citation type="submission" date="2019-01" db="EMBL/GenBank/DDBJ databases">
        <title>Draft genome sequences of three monokaryotic isolates of the white-rot basidiomycete fungus Dichomitus squalens.</title>
        <authorList>
            <consortium name="DOE Joint Genome Institute"/>
            <person name="Lopez S.C."/>
            <person name="Andreopoulos B."/>
            <person name="Pangilinan J."/>
            <person name="Lipzen A."/>
            <person name="Riley R."/>
            <person name="Ahrendt S."/>
            <person name="Ng V."/>
            <person name="Barry K."/>
            <person name="Daum C."/>
            <person name="Grigoriev I.V."/>
            <person name="Hilden K.S."/>
            <person name="Makela M.R."/>
            <person name="de Vries R.P."/>
        </authorList>
    </citation>
    <scope>NUCLEOTIDE SEQUENCE [LARGE SCALE GENOMIC DNA]</scope>
    <source>
        <strain evidence="2 3">CBS 464.89</strain>
    </source>
</reference>
<feature type="region of interest" description="Disordered" evidence="1">
    <location>
        <begin position="140"/>
        <end position="164"/>
    </location>
</feature>
<feature type="compositionally biased region" description="Low complexity" evidence="1">
    <location>
        <begin position="99"/>
        <end position="110"/>
    </location>
</feature>
<feature type="region of interest" description="Disordered" evidence="1">
    <location>
        <begin position="72"/>
        <end position="116"/>
    </location>
</feature>
<protein>
    <submittedName>
        <fullName evidence="2">Uncharacterized protein</fullName>
    </submittedName>
</protein>
<keyword evidence="3" id="KW-1185">Reference proteome</keyword>
<feature type="compositionally biased region" description="Polar residues" evidence="1">
    <location>
        <begin position="72"/>
        <end position="86"/>
    </location>
</feature>
<organism evidence="2 3">
    <name type="scientific">Dichomitus squalens</name>
    <dbReference type="NCBI Taxonomy" id="114155"/>
    <lineage>
        <taxon>Eukaryota</taxon>
        <taxon>Fungi</taxon>
        <taxon>Dikarya</taxon>
        <taxon>Basidiomycota</taxon>
        <taxon>Agaricomycotina</taxon>
        <taxon>Agaricomycetes</taxon>
        <taxon>Polyporales</taxon>
        <taxon>Polyporaceae</taxon>
        <taxon>Dichomitus</taxon>
    </lineage>
</organism>
<dbReference type="AlphaFoldDB" id="A0A4Q9NG33"/>
<dbReference type="Proteomes" id="UP000292082">
    <property type="component" value="Unassembled WGS sequence"/>
</dbReference>
<evidence type="ECO:0000313" key="2">
    <source>
        <dbReference type="EMBL" id="TBU61203.1"/>
    </source>
</evidence>
<accession>A0A4Q9NG33</accession>
<proteinExistence type="predicted"/>
<feature type="region of interest" description="Disordered" evidence="1">
    <location>
        <begin position="1"/>
        <end position="39"/>
    </location>
</feature>
<name>A0A4Q9NG33_9APHY</name>
<evidence type="ECO:0000256" key="1">
    <source>
        <dbReference type="SAM" id="MobiDB-lite"/>
    </source>
</evidence>